<dbReference type="InterPro" id="IPR004839">
    <property type="entry name" value="Aminotransferase_I/II_large"/>
</dbReference>
<dbReference type="GO" id="GO:0030170">
    <property type="term" value="F:pyridoxal phosphate binding"/>
    <property type="evidence" value="ECO:0007669"/>
    <property type="project" value="InterPro"/>
</dbReference>
<dbReference type="OrthoDB" id="6752799at2759"/>
<dbReference type="EC" id="2.6.1.1" evidence="7"/>
<dbReference type="HOGENOM" id="CLU_032440_0_1_1"/>
<dbReference type="Gene3D" id="3.40.640.10">
    <property type="entry name" value="Type I PLP-dependent aspartate aminotransferase-like (Major domain)"/>
    <property type="match status" value="1"/>
</dbReference>
<keyword evidence="4 7" id="KW-0032">Aminotransferase</keyword>
<keyword evidence="6" id="KW-0663">Pyridoxal phosphate</keyword>
<dbReference type="VEuPathDB" id="FungiDB:MPH_06202"/>
<name>K2R2W9_MACPH</name>
<dbReference type="InterPro" id="IPR000796">
    <property type="entry name" value="Asp_trans"/>
</dbReference>
<gene>
    <name evidence="9" type="ORF">MPH_06202</name>
</gene>
<comment type="similarity">
    <text evidence="2">Belongs to the class-I pyridoxal-phosphate-dependent aminotransferase family.</text>
</comment>
<evidence type="ECO:0000256" key="6">
    <source>
        <dbReference type="ARBA" id="ARBA00022898"/>
    </source>
</evidence>
<comment type="subunit">
    <text evidence="3 7">Homodimer.</text>
</comment>
<dbReference type="Gene3D" id="3.90.1150.10">
    <property type="entry name" value="Aspartate Aminotransferase, domain 1"/>
    <property type="match status" value="1"/>
</dbReference>
<dbReference type="STRING" id="1126212.K2R2W9"/>
<dbReference type="GO" id="GO:0004069">
    <property type="term" value="F:L-aspartate:2-oxoglutarate aminotransferase activity"/>
    <property type="evidence" value="ECO:0007669"/>
    <property type="project" value="UniProtKB-EC"/>
</dbReference>
<dbReference type="CDD" id="cd00609">
    <property type="entry name" value="AAT_like"/>
    <property type="match status" value="1"/>
</dbReference>
<proteinExistence type="inferred from homology"/>
<dbReference type="InterPro" id="IPR015422">
    <property type="entry name" value="PyrdxlP-dep_Trfase_small"/>
</dbReference>
<dbReference type="InterPro" id="IPR015424">
    <property type="entry name" value="PyrdxlP-dep_Trfase"/>
</dbReference>
<dbReference type="SUPFAM" id="SSF53383">
    <property type="entry name" value="PLP-dependent transferases"/>
    <property type="match status" value="1"/>
</dbReference>
<evidence type="ECO:0000256" key="2">
    <source>
        <dbReference type="ARBA" id="ARBA00007441"/>
    </source>
</evidence>
<dbReference type="InParanoid" id="K2R2W9"/>
<dbReference type="GO" id="GO:0005829">
    <property type="term" value="C:cytosol"/>
    <property type="evidence" value="ECO:0007669"/>
    <property type="project" value="TreeGrafter"/>
</dbReference>
<protein>
    <recommendedName>
        <fullName evidence="7">Aspartate aminotransferase</fullName>
        <ecNumber evidence="7">2.6.1.1</ecNumber>
    </recommendedName>
</protein>
<dbReference type="Pfam" id="PF00155">
    <property type="entry name" value="Aminotran_1_2"/>
    <property type="match status" value="1"/>
</dbReference>
<evidence type="ECO:0000256" key="3">
    <source>
        <dbReference type="ARBA" id="ARBA00011738"/>
    </source>
</evidence>
<dbReference type="InterPro" id="IPR004838">
    <property type="entry name" value="NHTrfase_class1_PyrdxlP-BS"/>
</dbReference>
<evidence type="ECO:0000256" key="7">
    <source>
        <dbReference type="RuleBase" id="RU000480"/>
    </source>
</evidence>
<comment type="cofactor">
    <cofactor evidence="1">
        <name>pyridoxal 5'-phosphate</name>
        <dbReference type="ChEBI" id="CHEBI:597326"/>
    </cofactor>
</comment>
<comment type="catalytic activity">
    <reaction evidence="7">
        <text>L-aspartate + 2-oxoglutarate = oxaloacetate + L-glutamate</text>
        <dbReference type="Rhea" id="RHEA:21824"/>
        <dbReference type="ChEBI" id="CHEBI:16452"/>
        <dbReference type="ChEBI" id="CHEBI:16810"/>
        <dbReference type="ChEBI" id="CHEBI:29985"/>
        <dbReference type="ChEBI" id="CHEBI:29991"/>
        <dbReference type="EC" id="2.6.1.1"/>
    </reaction>
</comment>
<dbReference type="Proteomes" id="UP000007129">
    <property type="component" value="Unassembled WGS sequence"/>
</dbReference>
<evidence type="ECO:0000259" key="8">
    <source>
        <dbReference type="Pfam" id="PF00155"/>
    </source>
</evidence>
<keyword evidence="5 7" id="KW-0808">Transferase</keyword>
<dbReference type="GO" id="GO:0006532">
    <property type="term" value="P:aspartate biosynthetic process"/>
    <property type="evidence" value="ECO:0007669"/>
    <property type="project" value="TreeGrafter"/>
</dbReference>
<dbReference type="PRINTS" id="PR00799">
    <property type="entry name" value="TRANSAMINASE"/>
</dbReference>
<dbReference type="PANTHER" id="PTHR11879">
    <property type="entry name" value="ASPARTATE AMINOTRANSFERASE"/>
    <property type="match status" value="1"/>
</dbReference>
<feature type="domain" description="Aminotransferase class I/classII large" evidence="8">
    <location>
        <begin position="36"/>
        <end position="405"/>
    </location>
</feature>
<dbReference type="EMBL" id="AHHD01000266">
    <property type="protein sequence ID" value="EKG16621.1"/>
    <property type="molecule type" value="Genomic_DNA"/>
</dbReference>
<evidence type="ECO:0000256" key="4">
    <source>
        <dbReference type="ARBA" id="ARBA00022576"/>
    </source>
</evidence>
<evidence type="ECO:0000313" key="10">
    <source>
        <dbReference type="Proteomes" id="UP000007129"/>
    </source>
</evidence>
<comment type="miscellaneous">
    <text evidence="7">In eukaryotes there are cytoplasmic, mitochondrial and chloroplastic isozymes.</text>
</comment>
<evidence type="ECO:0000256" key="5">
    <source>
        <dbReference type="ARBA" id="ARBA00022679"/>
    </source>
</evidence>
<accession>K2R2W9</accession>
<dbReference type="PANTHER" id="PTHR11879:SF55">
    <property type="entry name" value="GLUTAMATE OXALOACETATE TRANSAMINASE 1, ISOFORM B"/>
    <property type="match status" value="1"/>
</dbReference>
<organism evidence="9 10">
    <name type="scientific">Macrophomina phaseolina (strain MS6)</name>
    <name type="common">Charcoal rot fungus</name>
    <dbReference type="NCBI Taxonomy" id="1126212"/>
    <lineage>
        <taxon>Eukaryota</taxon>
        <taxon>Fungi</taxon>
        <taxon>Dikarya</taxon>
        <taxon>Ascomycota</taxon>
        <taxon>Pezizomycotina</taxon>
        <taxon>Dothideomycetes</taxon>
        <taxon>Dothideomycetes incertae sedis</taxon>
        <taxon>Botryosphaeriales</taxon>
        <taxon>Botryosphaeriaceae</taxon>
        <taxon>Macrophomina</taxon>
    </lineage>
</organism>
<evidence type="ECO:0000313" key="9">
    <source>
        <dbReference type="EMBL" id="EKG16621.1"/>
    </source>
</evidence>
<dbReference type="PROSITE" id="PS00105">
    <property type="entry name" value="AA_TRANSFER_CLASS_1"/>
    <property type="match status" value="1"/>
</dbReference>
<comment type="caution">
    <text evidence="9">The sequence shown here is derived from an EMBL/GenBank/DDBJ whole genome shotgun (WGS) entry which is preliminary data.</text>
</comment>
<sequence>MGSISEKFEAFPKVPLGPRDGMWDLQQRIIADTSPDKFVLGAGVYRDENGKYYELPVIRKAKEIVASQPADHDYGGFATGHPGFLKGAQEVLFGKGSEVLKEGRVASAQTIAGSGACHIGALFASKFFAAPGVPSTAYVGAPAWGNYDNIFPHAGLPLQHYPYYDASTKSVAFATLLDTIRAAPPRSVFVLQAVCHNPTGMDLSKDEWLQVADALEAGRHLPFFDIAYQGFGTGLEEDAWAVREFVRRGLEVIVAQSFSKNLGLYGERIGAVHVVVGDAAKTVNVVDQLRCLVRFEHSSAPRYPATWARIVMEEFWDEWLDNLKEMRERVQWVRKTLHKLLTEELKTPGYWDNIIQEQGLFSILSLTPTQVERIGTEFHIHFLLNGRINVAGLNENNVGKLAKAIDVVVREG</sequence>
<dbReference type="AlphaFoldDB" id="K2R2W9"/>
<evidence type="ECO:0000256" key="1">
    <source>
        <dbReference type="ARBA" id="ARBA00001933"/>
    </source>
</evidence>
<dbReference type="InterPro" id="IPR015421">
    <property type="entry name" value="PyrdxlP-dep_Trfase_major"/>
</dbReference>
<reference evidence="9 10" key="1">
    <citation type="journal article" date="2012" name="BMC Genomics">
        <title>Tools to kill: Genome of one of the most destructive plant pathogenic fungi Macrophomina phaseolina.</title>
        <authorList>
            <person name="Islam M.S."/>
            <person name="Haque M.S."/>
            <person name="Islam M.M."/>
            <person name="Emdad E.M."/>
            <person name="Halim A."/>
            <person name="Hossen Q.M.M."/>
            <person name="Hossain M.Z."/>
            <person name="Ahmed B."/>
            <person name="Rahim S."/>
            <person name="Rahman M.S."/>
            <person name="Alam M.M."/>
            <person name="Hou S."/>
            <person name="Wan X."/>
            <person name="Saito J.A."/>
            <person name="Alam M."/>
        </authorList>
    </citation>
    <scope>NUCLEOTIDE SEQUENCE [LARGE SCALE GENOMIC DNA]</scope>
    <source>
        <strain evidence="9 10">MS6</strain>
    </source>
</reference>
<dbReference type="eggNOG" id="KOG1412">
    <property type="taxonomic scope" value="Eukaryota"/>
</dbReference>